<feature type="region of interest" description="Disordered" evidence="10">
    <location>
        <begin position="115"/>
        <end position="134"/>
    </location>
</feature>
<keyword evidence="8" id="KW-0539">Nucleus</keyword>
<dbReference type="PANTHER" id="PTHR31657">
    <property type="entry name" value="ETHYLENE-RESPONSIVE TRANSCRIPTION FACTOR ERF061"/>
    <property type="match status" value="1"/>
</dbReference>
<dbReference type="InterPro" id="IPR016177">
    <property type="entry name" value="DNA-bd_dom_sf"/>
</dbReference>
<evidence type="ECO:0000259" key="11">
    <source>
        <dbReference type="PROSITE" id="PS51032"/>
    </source>
</evidence>
<evidence type="ECO:0000256" key="10">
    <source>
        <dbReference type="SAM" id="MobiDB-lite"/>
    </source>
</evidence>
<evidence type="ECO:0000256" key="6">
    <source>
        <dbReference type="ARBA" id="ARBA00023159"/>
    </source>
</evidence>
<dbReference type="InterPro" id="IPR036955">
    <property type="entry name" value="AP2/ERF_dom_sf"/>
</dbReference>
<dbReference type="PROSITE" id="PS51032">
    <property type="entry name" value="AP2_ERF"/>
    <property type="match status" value="1"/>
</dbReference>
<accession>A0A7G8AUG9</accession>
<dbReference type="CDD" id="cd00018">
    <property type="entry name" value="AP2"/>
    <property type="match status" value="1"/>
</dbReference>
<comment type="similarity">
    <text evidence="9">Belongs to the AP2/ERF transcription factor family. ERF subfamily.</text>
</comment>
<evidence type="ECO:0000256" key="3">
    <source>
        <dbReference type="ARBA" id="ARBA00022821"/>
    </source>
</evidence>
<organism evidence="12">
    <name type="scientific">Camptotheca acuminata</name>
    <name type="common">Happy tree</name>
    <dbReference type="NCBI Taxonomy" id="16922"/>
    <lineage>
        <taxon>Eukaryota</taxon>
        <taxon>Viridiplantae</taxon>
        <taxon>Streptophyta</taxon>
        <taxon>Embryophyta</taxon>
        <taxon>Tracheophyta</taxon>
        <taxon>Spermatophyta</taxon>
        <taxon>Magnoliopsida</taxon>
        <taxon>eudicotyledons</taxon>
        <taxon>Gunneridae</taxon>
        <taxon>Pentapetalae</taxon>
        <taxon>asterids</taxon>
        <taxon>Cornales</taxon>
        <taxon>Nyssaceae</taxon>
        <taxon>Camptotheca</taxon>
    </lineage>
</organism>
<evidence type="ECO:0000256" key="9">
    <source>
        <dbReference type="ARBA" id="ARBA00024343"/>
    </source>
</evidence>
<reference evidence="12" key="1">
    <citation type="submission" date="2019-12" db="EMBL/GenBank/DDBJ databases">
        <authorList>
            <person name="Hu Y."/>
        </authorList>
    </citation>
    <scope>NUCLEOTIDE SEQUENCE</scope>
    <source>
        <strain evidence="12">Cac103</strain>
    </source>
</reference>
<name>A0A7G8AUG9_CAMAC</name>
<evidence type="ECO:0000256" key="1">
    <source>
        <dbReference type="ARBA" id="ARBA00004123"/>
    </source>
</evidence>
<dbReference type="SMART" id="SM00380">
    <property type="entry name" value="AP2"/>
    <property type="match status" value="1"/>
</dbReference>
<dbReference type="GO" id="GO:0005634">
    <property type="term" value="C:nucleus"/>
    <property type="evidence" value="ECO:0007669"/>
    <property type="project" value="UniProtKB-SubCell"/>
</dbReference>
<feature type="compositionally biased region" description="Pro residues" evidence="10">
    <location>
        <begin position="120"/>
        <end position="129"/>
    </location>
</feature>
<evidence type="ECO:0000256" key="2">
    <source>
        <dbReference type="ARBA" id="ARBA00022745"/>
    </source>
</evidence>
<keyword evidence="4" id="KW-0805">Transcription regulation</keyword>
<keyword evidence="3" id="KW-0611">Plant defense</keyword>
<comment type="subcellular location">
    <subcellularLocation>
        <location evidence="1">Nucleus</location>
    </subcellularLocation>
</comment>
<dbReference type="GO" id="GO:0006952">
    <property type="term" value="P:defense response"/>
    <property type="evidence" value="ECO:0007669"/>
    <property type="project" value="UniProtKB-KW"/>
</dbReference>
<sequence length="411" mass="46098">MENQFPKMETFMQKEFPSFFPRMETASKCVIWDASARNTFPDHGGGSGINMKSSSSSPDRLFSSSESCCSVPVDEASAASRLFVPGLNFDPNRSSETDVKDSYIPLNFLKSFPELNHPQLPEPSSPPSLSPNSKFPNLGLFLQEPSTRAAESFGKYCHKSERMSSSQNSLFSLPQLGQIHQLQPGIEWLKINQNLTSYPSKGYGDYWLSTTKTQPMKYTAKRMQNHNLNPSLSSVSSTRKLFRGVRQRHWGKWVAEIRLPKNRTRVWLGTFDTAEEAAFAYDTAAYLLRGDYAHLNFPDQKHLLKVNSMNGTTAALLEAKLQAISQGLSASKIKSIDSPPKLSENSKLKGLSQNPTRKEWQFELESKVGSEMIENKKSTQEVLSDVDAVQLSRMPSLDMDMIWDALLVSES</sequence>
<evidence type="ECO:0000256" key="4">
    <source>
        <dbReference type="ARBA" id="ARBA00023015"/>
    </source>
</evidence>
<dbReference type="EMBL" id="MN863640">
    <property type="protein sequence ID" value="QNI23838.1"/>
    <property type="molecule type" value="mRNA"/>
</dbReference>
<evidence type="ECO:0000256" key="5">
    <source>
        <dbReference type="ARBA" id="ARBA00023125"/>
    </source>
</evidence>
<reference evidence="12" key="2">
    <citation type="journal article" date="2020" name="Chin J Nat Med">
        <title>Genome-wide identification and analysis of AP2/ERF transcription factors related to camptothecin biosynthesis in Camptotheca acuminata.</title>
        <authorList>
            <person name="Hu Y.T."/>
            <person name="Xu Z.C."/>
            <person name="Tian Y."/>
            <person name="Gao R.R."/>
            <person name="Ji A.J."/>
            <person name="Pu X.D."/>
            <person name="Wang Y."/>
            <person name="Liu X."/>
            <person name="Song J.Y."/>
        </authorList>
    </citation>
    <scope>NUCLEOTIDE SEQUENCE</scope>
    <source>
        <strain evidence="12">Cac103</strain>
    </source>
</reference>
<dbReference type="Pfam" id="PF00847">
    <property type="entry name" value="AP2"/>
    <property type="match status" value="1"/>
</dbReference>
<keyword evidence="2" id="KW-0936">Ethylene signaling pathway</keyword>
<dbReference type="GO" id="GO:0003700">
    <property type="term" value="F:DNA-binding transcription factor activity"/>
    <property type="evidence" value="ECO:0007669"/>
    <property type="project" value="InterPro"/>
</dbReference>
<feature type="domain" description="AP2/ERF" evidence="11">
    <location>
        <begin position="241"/>
        <end position="298"/>
    </location>
</feature>
<evidence type="ECO:0000256" key="7">
    <source>
        <dbReference type="ARBA" id="ARBA00023163"/>
    </source>
</evidence>
<dbReference type="InterPro" id="IPR051758">
    <property type="entry name" value="ERF/AP2-like"/>
</dbReference>
<dbReference type="FunFam" id="3.30.730.10:FF:000001">
    <property type="entry name" value="Ethylene-responsive transcription factor 2"/>
    <property type="match status" value="1"/>
</dbReference>
<keyword evidence="7" id="KW-0804">Transcription</keyword>
<evidence type="ECO:0000256" key="8">
    <source>
        <dbReference type="ARBA" id="ARBA00023242"/>
    </source>
</evidence>
<dbReference type="GO" id="GO:0009873">
    <property type="term" value="P:ethylene-activated signaling pathway"/>
    <property type="evidence" value="ECO:0007669"/>
    <property type="project" value="UniProtKB-KW"/>
</dbReference>
<evidence type="ECO:0000313" key="12">
    <source>
        <dbReference type="EMBL" id="QNI23838.1"/>
    </source>
</evidence>
<dbReference type="InterPro" id="IPR001471">
    <property type="entry name" value="AP2/ERF_dom"/>
</dbReference>
<dbReference type="PRINTS" id="PR00367">
    <property type="entry name" value="ETHRSPELEMNT"/>
</dbReference>
<dbReference type="AlphaFoldDB" id="A0A7G8AUG9"/>
<proteinExistence type="evidence at transcript level"/>
<keyword evidence="5" id="KW-0238">DNA-binding</keyword>
<protein>
    <submittedName>
        <fullName evidence="12">AP2/ERF transcription factor</fullName>
    </submittedName>
</protein>
<dbReference type="GO" id="GO:0000976">
    <property type="term" value="F:transcription cis-regulatory region binding"/>
    <property type="evidence" value="ECO:0007669"/>
    <property type="project" value="UniProtKB-ARBA"/>
</dbReference>
<dbReference type="Gene3D" id="3.30.730.10">
    <property type="entry name" value="AP2/ERF domain"/>
    <property type="match status" value="1"/>
</dbReference>
<dbReference type="SUPFAM" id="SSF54171">
    <property type="entry name" value="DNA-binding domain"/>
    <property type="match status" value="1"/>
</dbReference>
<keyword evidence="6" id="KW-0010">Activator</keyword>
<dbReference type="PANTHER" id="PTHR31657:SF40">
    <property type="entry name" value="ETHYLENE-RESPONSIVE TRANSCRIPTION FACTOR ERF062"/>
    <property type="match status" value="1"/>
</dbReference>